<reference evidence="3" key="1">
    <citation type="submission" date="2013-12" db="EMBL/GenBank/DDBJ databases">
        <title>The Genome Sequence of Aphanomyces astaci APO3.</title>
        <authorList>
            <consortium name="The Broad Institute Genomics Platform"/>
            <person name="Russ C."/>
            <person name="Tyler B."/>
            <person name="van West P."/>
            <person name="Dieguez-Uribeondo J."/>
            <person name="Young S.K."/>
            <person name="Zeng Q."/>
            <person name="Gargeya S."/>
            <person name="Fitzgerald M."/>
            <person name="Abouelleil A."/>
            <person name="Alvarado L."/>
            <person name="Chapman S.B."/>
            <person name="Gainer-Dewar J."/>
            <person name="Goldberg J."/>
            <person name="Griggs A."/>
            <person name="Gujja S."/>
            <person name="Hansen M."/>
            <person name="Howarth C."/>
            <person name="Imamovic A."/>
            <person name="Ireland A."/>
            <person name="Larimer J."/>
            <person name="McCowan C."/>
            <person name="Murphy C."/>
            <person name="Pearson M."/>
            <person name="Poon T.W."/>
            <person name="Priest M."/>
            <person name="Roberts A."/>
            <person name="Saif S."/>
            <person name="Shea T."/>
            <person name="Sykes S."/>
            <person name="Wortman J."/>
            <person name="Nusbaum C."/>
            <person name="Birren B."/>
        </authorList>
    </citation>
    <scope>NUCLEOTIDE SEQUENCE [LARGE SCALE GENOMIC DNA]</scope>
    <source>
        <strain evidence="3">APO3</strain>
    </source>
</reference>
<dbReference type="EMBL" id="KI913175">
    <property type="protein sequence ID" value="ETV69561.1"/>
    <property type="molecule type" value="Genomic_DNA"/>
</dbReference>
<evidence type="ECO:0000259" key="1">
    <source>
        <dbReference type="Pfam" id="PF11427"/>
    </source>
</evidence>
<evidence type="ECO:0000259" key="2">
    <source>
        <dbReference type="Pfam" id="PF13358"/>
    </source>
</evidence>
<dbReference type="GeneID" id="20816793"/>
<sequence length="601" mass="68062">MGRAGQLTEYEQGSALAFSKAGWSIKRIAAALGRSRNVVASFIRSPETYGTHYVSRKSTKVSERARRQIVKHASTTGCSARQLKAYLPLEVSLRTYQRILNQAAFLEYTKRQHAPKLQQRHKDARLKYAEDNLTNPPDWDIAVWSDEKKFNLDGPDGLQYYWHDLRHEKDQFFTRHSSGGSCMIWAAFSSHGKSEIAFLDGSQTGDKSIDTLSNYLFPFGHEVYGGSFVFMQDNASIHCSKVVMEFLDEQDIVIFGHPALSPDLNPIENVWGVLARQVDLNGKQFDSVAELKVAIKREWENISQNYLQELIRSMPKRCVHVIQAKGGKTNPDGLQYYWHDLRKDEQTFLSRQNGEGGVMIWTGFSSQGRTEVAVLQGRQDFYTYCDTVANYLLSFVHAHPPDGFVFQQDNTSIHASQEARVFLTEQNVPLLSWPALSPDLNPIENVWRCLARKVYANGRQFGSVQELQSEILRQWDAIDEELFHKLIASMKSRCIDVLQGKGSCTKAFSNLHVMVPTSGAAGKKKRSSLLSLTGRNAEIQSEVAAPTISTVDQSYKRMKHQAKLARSLRIDEEGVKRLENIRHSLSEGVKKDDKILPHKNC</sequence>
<dbReference type="Pfam" id="PF13358">
    <property type="entry name" value="DDE_3"/>
    <property type="match status" value="2"/>
</dbReference>
<dbReference type="Gene3D" id="1.10.10.60">
    <property type="entry name" value="Homeodomain-like"/>
    <property type="match status" value="1"/>
</dbReference>
<dbReference type="STRING" id="112090.W4FRJ4"/>
<dbReference type="InterPro" id="IPR036388">
    <property type="entry name" value="WH-like_DNA-bd_sf"/>
</dbReference>
<feature type="domain" description="Tc1-like transposase DDE" evidence="2">
    <location>
        <begin position="387"/>
        <end position="468"/>
    </location>
</feature>
<dbReference type="OrthoDB" id="2898484at2759"/>
<evidence type="ECO:0000313" key="3">
    <source>
        <dbReference type="EMBL" id="ETV69561.1"/>
    </source>
</evidence>
<evidence type="ECO:0008006" key="4">
    <source>
        <dbReference type="Google" id="ProtNLM"/>
    </source>
</evidence>
<dbReference type="RefSeq" id="XP_009840985.1">
    <property type="nucleotide sequence ID" value="XM_009842683.1"/>
</dbReference>
<dbReference type="GO" id="GO:0003677">
    <property type="term" value="F:DNA binding"/>
    <property type="evidence" value="ECO:0007669"/>
    <property type="project" value="InterPro"/>
</dbReference>
<dbReference type="InterPro" id="IPR052338">
    <property type="entry name" value="Transposase_5"/>
</dbReference>
<dbReference type="AlphaFoldDB" id="W4FRJ4"/>
<organism evidence="3">
    <name type="scientific">Aphanomyces astaci</name>
    <name type="common">Crayfish plague agent</name>
    <dbReference type="NCBI Taxonomy" id="112090"/>
    <lineage>
        <taxon>Eukaryota</taxon>
        <taxon>Sar</taxon>
        <taxon>Stramenopiles</taxon>
        <taxon>Oomycota</taxon>
        <taxon>Saprolegniomycetes</taxon>
        <taxon>Saprolegniales</taxon>
        <taxon>Verrucalvaceae</taxon>
        <taxon>Aphanomyces</taxon>
    </lineage>
</organism>
<accession>W4FRJ4</accession>
<dbReference type="Pfam" id="PF11427">
    <property type="entry name" value="HTH_Tnp_Tc3_1"/>
    <property type="match status" value="1"/>
</dbReference>
<dbReference type="PANTHER" id="PTHR23022">
    <property type="entry name" value="TRANSPOSABLE ELEMENT-RELATED"/>
    <property type="match status" value="1"/>
</dbReference>
<dbReference type="InterPro" id="IPR038717">
    <property type="entry name" value="Tc1-like_DDE_dom"/>
</dbReference>
<dbReference type="PANTHER" id="PTHR23022:SF129">
    <property type="entry name" value="TRANSPOSABLE ELEMENT TC3 TRANSPOSASE"/>
    <property type="match status" value="1"/>
</dbReference>
<dbReference type="InterPro" id="IPR036397">
    <property type="entry name" value="RNaseH_sf"/>
</dbReference>
<dbReference type="Gene3D" id="3.30.420.10">
    <property type="entry name" value="Ribonuclease H-like superfamily/Ribonuclease H"/>
    <property type="match status" value="2"/>
</dbReference>
<dbReference type="VEuPathDB" id="FungiDB:H257_14797"/>
<dbReference type="InterPro" id="IPR025898">
    <property type="entry name" value="Tc3_transposase_DNA-bd_dom"/>
</dbReference>
<gene>
    <name evidence="3" type="ORF">H257_14797</name>
</gene>
<feature type="domain" description="Tc3 transposase DNA binding" evidence="1">
    <location>
        <begin position="5"/>
        <end position="51"/>
    </location>
</feature>
<proteinExistence type="predicted"/>
<dbReference type="Gene3D" id="1.10.10.10">
    <property type="entry name" value="Winged helix-like DNA-binding domain superfamily/Winged helix DNA-binding domain"/>
    <property type="match status" value="1"/>
</dbReference>
<name>W4FRJ4_APHAT</name>
<feature type="domain" description="Tc1-like transposase DDE" evidence="2">
    <location>
        <begin position="143"/>
        <end position="292"/>
    </location>
</feature>
<protein>
    <recommendedName>
        <fullName evidence="4">Tc1-like transposase DDE domain-containing protein</fullName>
    </recommendedName>
</protein>